<sequence length="204" mass="22427">MTYKISPRGEAADFPWIHEADTKYNADGLFHTALALSGELAESFKKEIAAAAEAGHAEVTKDMTPGERKKYSVYYPFEAEVDKDGNETGRTWFNFKQNHIIETKAGERKEIEIVVHDAADKPIKGVKIFNGDEIRILYKPRPTKMTGLKQAGCRLDFAKVQLIKKAQRTSKGFGAIEGGYVQGDDGASQGFGNATEGGTNDGDY</sequence>
<evidence type="ECO:0000313" key="2">
    <source>
        <dbReference type="Proteomes" id="UP000616151"/>
    </source>
</evidence>
<keyword evidence="2" id="KW-1185">Reference proteome</keyword>
<name>A0ACC5RFS1_9HYPH</name>
<reference evidence="1" key="1">
    <citation type="submission" date="2021-01" db="EMBL/GenBank/DDBJ databases">
        <authorList>
            <person name="Sun Q."/>
        </authorList>
    </citation>
    <scope>NUCLEOTIDE SEQUENCE</scope>
    <source>
        <strain evidence="1">YIM B02566</strain>
    </source>
</reference>
<accession>A0ACC5RFS1</accession>
<dbReference type="Proteomes" id="UP000616151">
    <property type="component" value="Unassembled WGS sequence"/>
</dbReference>
<gene>
    <name evidence="1" type="ORF">JHL16_34590</name>
</gene>
<comment type="caution">
    <text evidence="1">The sequence shown here is derived from an EMBL/GenBank/DDBJ whole genome shotgun (WGS) entry which is preliminary data.</text>
</comment>
<proteinExistence type="predicted"/>
<protein>
    <submittedName>
        <fullName evidence="1">Uncharacterized protein</fullName>
    </submittedName>
</protein>
<organism evidence="1 2">
    <name type="scientific">Taklimakanibacter albus</name>
    <dbReference type="NCBI Taxonomy" id="2800327"/>
    <lineage>
        <taxon>Bacteria</taxon>
        <taxon>Pseudomonadati</taxon>
        <taxon>Pseudomonadota</taxon>
        <taxon>Alphaproteobacteria</taxon>
        <taxon>Hyphomicrobiales</taxon>
        <taxon>Aestuariivirgaceae</taxon>
        <taxon>Taklimakanibacter</taxon>
    </lineage>
</organism>
<evidence type="ECO:0000313" key="1">
    <source>
        <dbReference type="EMBL" id="MBK1871546.1"/>
    </source>
</evidence>
<dbReference type="EMBL" id="JAENHL010000009">
    <property type="protein sequence ID" value="MBK1871546.1"/>
    <property type="molecule type" value="Genomic_DNA"/>
</dbReference>